<keyword evidence="3" id="KW-0949">S-adenosyl-L-methionine</keyword>
<dbReference type="Gene3D" id="3.20.20.70">
    <property type="entry name" value="Aldolase class I"/>
    <property type="match status" value="1"/>
</dbReference>
<dbReference type="CDD" id="cd01335">
    <property type="entry name" value="Radical_SAM"/>
    <property type="match status" value="1"/>
</dbReference>
<sequence>YLFGPVPSRRLGKSLGVDLVPHKTCTLNCIYCECGRTTHLTLKKDVYISIDQIKKELADFLSHDPKLDFITFSGGGEPTLNSGLGEIVHYLKSEYPKYKVALLTNGTLLHLSEIRKQVLDVDLIIASLDAASKKNFDEINRPHPGLNLSKIIEGLITFKEDFRHLFWVEIFLVPGVNDHEDELSKLKQVLDLIHPDSVHLNTLDRPGAESWVVPAEKKSLAKIAKYLHHADMIRAHPVEQKDHLCEGGLYERLLSTIRRRPCTGEVISQILGVQLHDVIDRLDALKKDGAIKKIVMPRGVFYTIRG</sequence>
<keyword evidence="2" id="KW-0004">4Fe-4S</keyword>
<dbReference type="InterPro" id="IPR007197">
    <property type="entry name" value="rSAM"/>
</dbReference>
<gene>
    <name evidence="8" type="ORF">LCGC14_2972830</name>
</gene>
<dbReference type="Pfam" id="PF04055">
    <property type="entry name" value="Radical_SAM"/>
    <property type="match status" value="1"/>
</dbReference>
<dbReference type="EMBL" id="LAZR01060490">
    <property type="protein sequence ID" value="KKK65569.1"/>
    <property type="molecule type" value="Genomic_DNA"/>
</dbReference>
<accession>A0A0F8ZGJ8</accession>
<evidence type="ECO:0000256" key="6">
    <source>
        <dbReference type="ARBA" id="ARBA00023014"/>
    </source>
</evidence>
<evidence type="ECO:0000256" key="2">
    <source>
        <dbReference type="ARBA" id="ARBA00022485"/>
    </source>
</evidence>
<evidence type="ECO:0000256" key="5">
    <source>
        <dbReference type="ARBA" id="ARBA00023004"/>
    </source>
</evidence>
<comment type="cofactor">
    <cofactor evidence="1">
        <name>[4Fe-4S] cluster</name>
        <dbReference type="ChEBI" id="CHEBI:49883"/>
    </cofactor>
</comment>
<keyword evidence="4" id="KW-0479">Metal-binding</keyword>
<name>A0A0F8ZGJ8_9ZZZZ</name>
<dbReference type="PANTHER" id="PTHR43787">
    <property type="entry name" value="FEMO COFACTOR BIOSYNTHESIS PROTEIN NIFB-RELATED"/>
    <property type="match status" value="1"/>
</dbReference>
<protein>
    <recommendedName>
        <fullName evidence="7">Radical SAM core domain-containing protein</fullName>
    </recommendedName>
</protein>
<dbReference type="SFLD" id="SFLDG01083">
    <property type="entry name" value="Uncharacterised_Radical_SAM_Su"/>
    <property type="match status" value="1"/>
</dbReference>
<keyword evidence="6" id="KW-0411">Iron-sulfur</keyword>
<dbReference type="SUPFAM" id="SSF102114">
    <property type="entry name" value="Radical SAM enzymes"/>
    <property type="match status" value="1"/>
</dbReference>
<comment type="caution">
    <text evidence="8">The sequence shown here is derived from an EMBL/GenBank/DDBJ whole genome shotgun (WGS) entry which is preliminary data.</text>
</comment>
<dbReference type="InterPro" id="IPR013785">
    <property type="entry name" value="Aldolase_TIM"/>
</dbReference>
<organism evidence="8">
    <name type="scientific">marine sediment metagenome</name>
    <dbReference type="NCBI Taxonomy" id="412755"/>
    <lineage>
        <taxon>unclassified sequences</taxon>
        <taxon>metagenomes</taxon>
        <taxon>ecological metagenomes</taxon>
    </lineage>
</organism>
<feature type="domain" description="Radical SAM core" evidence="7">
    <location>
        <begin position="11"/>
        <end position="246"/>
    </location>
</feature>
<dbReference type="InterPro" id="IPR040084">
    <property type="entry name" value="GTPase_Obg"/>
</dbReference>
<evidence type="ECO:0000256" key="4">
    <source>
        <dbReference type="ARBA" id="ARBA00022723"/>
    </source>
</evidence>
<dbReference type="GO" id="GO:0051539">
    <property type="term" value="F:4 iron, 4 sulfur cluster binding"/>
    <property type="evidence" value="ECO:0007669"/>
    <property type="project" value="UniProtKB-KW"/>
</dbReference>
<dbReference type="GO" id="GO:0046872">
    <property type="term" value="F:metal ion binding"/>
    <property type="evidence" value="ECO:0007669"/>
    <property type="project" value="UniProtKB-KW"/>
</dbReference>
<dbReference type="AlphaFoldDB" id="A0A0F8ZGJ8"/>
<dbReference type="PANTHER" id="PTHR43787:SF11">
    <property type="entry name" value="UPF0026 PROTEIN SLR1464"/>
    <property type="match status" value="1"/>
</dbReference>
<reference evidence="8" key="1">
    <citation type="journal article" date="2015" name="Nature">
        <title>Complex archaea that bridge the gap between prokaryotes and eukaryotes.</title>
        <authorList>
            <person name="Spang A."/>
            <person name="Saw J.H."/>
            <person name="Jorgensen S.L."/>
            <person name="Zaremba-Niedzwiedzka K."/>
            <person name="Martijn J."/>
            <person name="Lind A.E."/>
            <person name="van Eijk R."/>
            <person name="Schleper C."/>
            <person name="Guy L."/>
            <person name="Ettema T.J."/>
        </authorList>
    </citation>
    <scope>NUCLEOTIDE SEQUENCE</scope>
</reference>
<keyword evidence="5" id="KW-0408">Iron</keyword>
<dbReference type="SFLD" id="SFLDS00029">
    <property type="entry name" value="Radical_SAM"/>
    <property type="match status" value="1"/>
</dbReference>
<evidence type="ECO:0000256" key="1">
    <source>
        <dbReference type="ARBA" id="ARBA00001966"/>
    </source>
</evidence>
<evidence type="ECO:0000313" key="8">
    <source>
        <dbReference type="EMBL" id="KKK65569.1"/>
    </source>
</evidence>
<feature type="non-terminal residue" evidence="8">
    <location>
        <position position="1"/>
    </location>
</feature>
<evidence type="ECO:0000256" key="3">
    <source>
        <dbReference type="ARBA" id="ARBA00022691"/>
    </source>
</evidence>
<evidence type="ECO:0000259" key="7">
    <source>
        <dbReference type="PROSITE" id="PS51918"/>
    </source>
</evidence>
<dbReference type="InterPro" id="IPR058240">
    <property type="entry name" value="rSAM_sf"/>
</dbReference>
<dbReference type="SFLD" id="SFLDG01067">
    <property type="entry name" value="SPASM/twitch_domain_containing"/>
    <property type="match status" value="1"/>
</dbReference>
<dbReference type="GO" id="GO:0003824">
    <property type="term" value="F:catalytic activity"/>
    <property type="evidence" value="ECO:0007669"/>
    <property type="project" value="InterPro"/>
</dbReference>
<proteinExistence type="predicted"/>
<dbReference type="PROSITE" id="PS51918">
    <property type="entry name" value="RADICAL_SAM"/>
    <property type="match status" value="1"/>
</dbReference>